<sequence length="391" mass="42136">MVEQELGYIPYFDRESCDLDEFKVLTSQQLTSEAVPLAASVQKNIPLYDMNALRPNLADAEQRRALMGEWASVLNQSAGVIVLKHAYPDTSVIDRASDVFRAIIAEEKAKGGGEGDHFAASGANDRVWNALQKHALQDPEGFALYYGNAAIATACEAWLGPHYQMTAQVNQVRPGGKAQQAHRDYHLGFQTADVAAKFPVHAHLVTAALTLQGAVAHCDMSIESGPTKLLPFSQKYGPGYLAFHDPGFAAYFDEACVQLPLSKGDAVFFNPALFHAAGANITEDVHRMANLLQVSSAFGRAMEAVDRSTMCRSLYPALQSLRGQMGAADIQAAIAACAEGYAFPTNLDTDPPIGGNAPQTQADILRQALAEDWTDATLDSALSALSHRQRA</sequence>
<dbReference type="SUPFAM" id="SSF51197">
    <property type="entry name" value="Clavaminate synthase-like"/>
    <property type="match status" value="1"/>
</dbReference>
<dbReference type="Pfam" id="PF05721">
    <property type="entry name" value="PhyH"/>
    <property type="match status" value="1"/>
</dbReference>
<dbReference type="AlphaFoldDB" id="A0A238JBB0"/>
<keyword evidence="1" id="KW-0560">Oxidoreductase</keyword>
<keyword evidence="1" id="KW-0223">Dioxygenase</keyword>
<dbReference type="InterPro" id="IPR008775">
    <property type="entry name" value="Phytyl_CoA_dOase-like"/>
</dbReference>
<dbReference type="Proteomes" id="UP000225972">
    <property type="component" value="Unassembled WGS sequence"/>
</dbReference>
<dbReference type="Gene3D" id="2.60.120.620">
    <property type="entry name" value="q2cbj1_9rhob like domain"/>
    <property type="match status" value="1"/>
</dbReference>
<evidence type="ECO:0000313" key="2">
    <source>
        <dbReference type="Proteomes" id="UP000225972"/>
    </source>
</evidence>
<gene>
    <name evidence="1" type="ORF">TRP8649_02070</name>
</gene>
<protein>
    <submittedName>
        <fullName evidence="1">Phytanoyl-CoA dioxygenase (PhyH)</fullName>
    </submittedName>
</protein>
<keyword evidence="2" id="KW-1185">Reference proteome</keyword>
<dbReference type="GO" id="GO:0048244">
    <property type="term" value="F:phytanoyl-CoA dioxygenase activity"/>
    <property type="evidence" value="ECO:0007669"/>
    <property type="project" value="InterPro"/>
</dbReference>
<accession>A0A238JBB0</accession>
<proteinExistence type="predicted"/>
<dbReference type="InterPro" id="IPR047128">
    <property type="entry name" value="PhyH"/>
</dbReference>
<reference evidence="2" key="1">
    <citation type="submission" date="2017-05" db="EMBL/GenBank/DDBJ databases">
        <authorList>
            <person name="Rodrigo-Torres L."/>
            <person name="Arahal R. D."/>
            <person name="Lucena T."/>
        </authorList>
    </citation>
    <scope>NUCLEOTIDE SEQUENCE [LARGE SCALE GENOMIC DNA]</scope>
    <source>
        <strain evidence="2">CECT 8649</strain>
    </source>
</reference>
<dbReference type="PANTHER" id="PTHR21308">
    <property type="entry name" value="PHYTANOYL-COA ALPHA-HYDROXYLASE"/>
    <property type="match status" value="1"/>
</dbReference>
<dbReference type="PANTHER" id="PTHR21308:SF8">
    <property type="entry name" value="PHYTANOYL-COA DIOXYGENASE FAMILY PROTEIN (AFU_ORTHOLOGUE AFUA_2G09620)"/>
    <property type="match status" value="1"/>
</dbReference>
<dbReference type="EMBL" id="FXXP01000001">
    <property type="protein sequence ID" value="SMX27958.1"/>
    <property type="molecule type" value="Genomic_DNA"/>
</dbReference>
<dbReference type="OrthoDB" id="3562306at2"/>
<name>A0A238JBB0_9RHOB</name>
<dbReference type="RefSeq" id="WP_099244964.1">
    <property type="nucleotide sequence ID" value="NZ_FXXP01000001.1"/>
</dbReference>
<organism evidence="1 2">
    <name type="scientific">Pelagimonas phthalicica</name>
    <dbReference type="NCBI Taxonomy" id="1037362"/>
    <lineage>
        <taxon>Bacteria</taxon>
        <taxon>Pseudomonadati</taxon>
        <taxon>Pseudomonadota</taxon>
        <taxon>Alphaproteobacteria</taxon>
        <taxon>Rhodobacterales</taxon>
        <taxon>Roseobacteraceae</taxon>
        <taxon>Pelagimonas</taxon>
    </lineage>
</organism>
<evidence type="ECO:0000313" key="1">
    <source>
        <dbReference type="EMBL" id="SMX27958.1"/>
    </source>
</evidence>
<dbReference type="GO" id="GO:0001561">
    <property type="term" value="P:fatty acid alpha-oxidation"/>
    <property type="evidence" value="ECO:0007669"/>
    <property type="project" value="InterPro"/>
</dbReference>